<name>A0A9D1SFN0_9FIRM</name>
<sequence length="248" mass="27828">MLEKLYTTKMTGNAKTLRKRFSKIRSRQGRASRAAAAAAAVTLSCTAVFATVVMAAVDGRDVPNGQLIINGSSSGVDIVKIPTVLTTDTDSYYIPLREVFEKLGYTIVYNVDREKYADIIGIHPEETFPSYDDRSGRQAENYLNWRKGLVANETDNYIYGQTSWYNQFPLIEVTAPNGDVLLWQVGCQHGFHFSGPVMIDSTVYVPVRELAYTLGGYDNLKWDDAAHDTYYEGVVDFNKEDLVITIEY</sequence>
<reference evidence="1" key="1">
    <citation type="submission" date="2020-10" db="EMBL/GenBank/DDBJ databases">
        <authorList>
            <person name="Gilroy R."/>
        </authorList>
    </citation>
    <scope>NUCLEOTIDE SEQUENCE</scope>
    <source>
        <strain evidence="1">USAMLcec3-3695</strain>
    </source>
</reference>
<dbReference type="AlphaFoldDB" id="A0A9D1SFN0"/>
<organism evidence="1 2">
    <name type="scientific">Candidatus Ornithomonoglobus merdipullorum</name>
    <dbReference type="NCBI Taxonomy" id="2840895"/>
    <lineage>
        <taxon>Bacteria</taxon>
        <taxon>Bacillati</taxon>
        <taxon>Bacillota</taxon>
        <taxon>Clostridia</taxon>
        <taxon>Candidatus Ornithomonoglobus</taxon>
    </lineage>
</organism>
<gene>
    <name evidence="1" type="ORF">IAA61_09055</name>
</gene>
<dbReference type="EMBL" id="DVNB01000091">
    <property type="protein sequence ID" value="HIU57937.1"/>
    <property type="molecule type" value="Genomic_DNA"/>
</dbReference>
<evidence type="ECO:0000313" key="2">
    <source>
        <dbReference type="Proteomes" id="UP000824109"/>
    </source>
</evidence>
<protein>
    <submittedName>
        <fullName evidence="1">Uncharacterized protein</fullName>
    </submittedName>
</protein>
<proteinExistence type="predicted"/>
<accession>A0A9D1SFN0</accession>
<dbReference type="Proteomes" id="UP000824109">
    <property type="component" value="Unassembled WGS sequence"/>
</dbReference>
<evidence type="ECO:0000313" key="1">
    <source>
        <dbReference type="EMBL" id="HIU57937.1"/>
    </source>
</evidence>
<comment type="caution">
    <text evidence="1">The sequence shown here is derived from an EMBL/GenBank/DDBJ whole genome shotgun (WGS) entry which is preliminary data.</text>
</comment>
<reference evidence="1" key="2">
    <citation type="journal article" date="2021" name="PeerJ">
        <title>Extensive microbial diversity within the chicken gut microbiome revealed by metagenomics and culture.</title>
        <authorList>
            <person name="Gilroy R."/>
            <person name="Ravi A."/>
            <person name="Getino M."/>
            <person name="Pursley I."/>
            <person name="Horton D.L."/>
            <person name="Alikhan N.F."/>
            <person name="Baker D."/>
            <person name="Gharbi K."/>
            <person name="Hall N."/>
            <person name="Watson M."/>
            <person name="Adriaenssens E.M."/>
            <person name="Foster-Nyarko E."/>
            <person name="Jarju S."/>
            <person name="Secka A."/>
            <person name="Antonio M."/>
            <person name="Oren A."/>
            <person name="Chaudhuri R.R."/>
            <person name="La Ragione R."/>
            <person name="Hildebrand F."/>
            <person name="Pallen M.J."/>
        </authorList>
    </citation>
    <scope>NUCLEOTIDE SEQUENCE</scope>
    <source>
        <strain evidence="1">USAMLcec3-3695</strain>
    </source>
</reference>